<evidence type="ECO:0000256" key="8">
    <source>
        <dbReference type="ARBA" id="ARBA00022833"/>
    </source>
</evidence>
<dbReference type="Proteomes" id="UP000264062">
    <property type="component" value="Unassembled WGS sequence"/>
</dbReference>
<evidence type="ECO:0000256" key="3">
    <source>
        <dbReference type="ARBA" id="ARBA00022645"/>
    </source>
</evidence>
<dbReference type="EC" id="3.4.17.18" evidence="11"/>
<keyword evidence="7" id="KW-0378">Hydrolase</keyword>
<comment type="similarity">
    <text evidence="2 12">Belongs to the peptidase M14 family.</text>
</comment>
<evidence type="ECO:0000256" key="4">
    <source>
        <dbReference type="ARBA" id="ARBA00022670"/>
    </source>
</evidence>
<evidence type="ECO:0000256" key="1">
    <source>
        <dbReference type="ARBA" id="ARBA00001947"/>
    </source>
</evidence>
<evidence type="ECO:0000256" key="6">
    <source>
        <dbReference type="ARBA" id="ARBA00022729"/>
    </source>
</evidence>
<keyword evidence="4" id="KW-0645">Protease</keyword>
<keyword evidence="9" id="KW-0482">Metalloprotease</keyword>
<dbReference type="InterPro" id="IPR000834">
    <property type="entry name" value="Peptidase_M14"/>
</dbReference>
<dbReference type="PROSITE" id="PS52035">
    <property type="entry name" value="PEPTIDASE_M14"/>
    <property type="match status" value="1"/>
</dbReference>
<dbReference type="PANTHER" id="PTHR11705">
    <property type="entry name" value="PROTEASE FAMILY M14 CARBOXYPEPTIDASE A,B"/>
    <property type="match status" value="1"/>
</dbReference>
<evidence type="ECO:0000256" key="5">
    <source>
        <dbReference type="ARBA" id="ARBA00022723"/>
    </source>
</evidence>
<evidence type="ECO:0000256" key="10">
    <source>
        <dbReference type="ARBA" id="ARBA00050859"/>
    </source>
</evidence>
<comment type="catalytic activity">
    <reaction evidence="10">
        <text>Releases a C-terminal residue, which may be hydrophobic or positively charged.</text>
        <dbReference type="EC" id="3.4.17.18"/>
    </reaction>
</comment>
<dbReference type="GO" id="GO:0004181">
    <property type="term" value="F:metallocarboxypeptidase activity"/>
    <property type="evidence" value="ECO:0007669"/>
    <property type="project" value="InterPro"/>
</dbReference>
<dbReference type="GO" id="GO:0008270">
    <property type="term" value="F:zinc ion binding"/>
    <property type="evidence" value="ECO:0007669"/>
    <property type="project" value="InterPro"/>
</dbReference>
<evidence type="ECO:0000256" key="11">
    <source>
        <dbReference type="ARBA" id="ARBA00066554"/>
    </source>
</evidence>
<proteinExistence type="inferred from homology"/>
<organism evidence="14 15">
    <name type="scientific">candidate division WOR-3 bacterium</name>
    <dbReference type="NCBI Taxonomy" id="2052148"/>
    <lineage>
        <taxon>Bacteria</taxon>
        <taxon>Bacteria division WOR-3</taxon>
    </lineage>
</organism>
<dbReference type="PRINTS" id="PR00765">
    <property type="entry name" value="CRBOXYPTASEA"/>
</dbReference>
<accession>A0A350HBC7</accession>
<dbReference type="Pfam" id="PF18962">
    <property type="entry name" value="Por_Secre_tail"/>
    <property type="match status" value="1"/>
</dbReference>
<dbReference type="Gene3D" id="3.40.630.10">
    <property type="entry name" value="Zn peptidases"/>
    <property type="match status" value="1"/>
</dbReference>
<sequence length="681" mass="77974">LDIIGYKKGEFVDMNLSSSQIKRLNELLVKMTPVKMIEAKGTYLSLSQYYAKIDSLSNEYSDICSIETLGFTFNDNPLVILKINGTDCDNYTGQNAFLLMAEHHSREWQTIPLSLFFAESLLSSYDADSNVKNLIDNNFIVVYPIVNPDGYYYSHDDPSGDNYWRKNRAYRMGFYGIDLNRNYNGGCNRNLMSDWGYPSGISLNPSDTYLYAGPYPASEIETRSVKKLINDYNFNISISLHSYAEALLYPWGSLYDSLPDDSVIIPIAGKIAESMRKNDGFNPYDYYRSADMYPTTGDSDDWIYGWTKRLKGKTTLPLTLEVDESFQPPASTLDSLYRRIYPGLLRAAYLCDTIEGKMTEMPLKPNLSMNGMDSLFWTSVNSEEADYFTLYMEKNPVYVTDFYNDTSKYTFTNVSLDSIDYYSSFASFHPWNMNGSASVIKLRDKINVISGDSFSFYLKYDLDANNDYLFVEVSEDDNLYLPIDTTKRFTGTDASWKRQSISLEPWAGKEIYIRFRTLFDGYTLNSGVYIDDIYPVADSNYKTLYAENVTDTFIEISLDPFSTDNFVSVLPHCSNYGSTILSNRYAVSLFRENPSIKDTSRLNDINISFNFAKRILNIKYYSNTSKNLNISVFRSDGAVLFKKTTLVSRDYSIDLSFLKSGKYFVRVKGEKTVKQGFILLK</sequence>
<evidence type="ECO:0000256" key="9">
    <source>
        <dbReference type="ARBA" id="ARBA00023049"/>
    </source>
</evidence>
<comment type="cofactor">
    <cofactor evidence="1">
        <name>Zn(2+)</name>
        <dbReference type="ChEBI" id="CHEBI:29105"/>
    </cofactor>
</comment>
<feature type="domain" description="Peptidase M14" evidence="13">
    <location>
        <begin position="42"/>
        <end position="351"/>
    </location>
</feature>
<keyword evidence="3" id="KW-0121">Carboxypeptidase</keyword>
<dbReference type="GO" id="GO:0005615">
    <property type="term" value="C:extracellular space"/>
    <property type="evidence" value="ECO:0007669"/>
    <property type="project" value="TreeGrafter"/>
</dbReference>
<dbReference type="InterPro" id="IPR026444">
    <property type="entry name" value="Secre_tail"/>
</dbReference>
<protein>
    <recommendedName>
        <fullName evidence="11">carboxypeptidase T</fullName>
        <ecNumber evidence="11">3.4.17.18</ecNumber>
    </recommendedName>
</protein>
<keyword evidence="8" id="KW-0862">Zinc</keyword>
<reference evidence="14 15" key="1">
    <citation type="journal article" date="2018" name="Nat. Biotechnol.">
        <title>A standardized bacterial taxonomy based on genome phylogeny substantially revises the tree of life.</title>
        <authorList>
            <person name="Parks D.H."/>
            <person name="Chuvochina M."/>
            <person name="Waite D.W."/>
            <person name="Rinke C."/>
            <person name="Skarshewski A."/>
            <person name="Chaumeil P.A."/>
            <person name="Hugenholtz P."/>
        </authorList>
    </citation>
    <scope>NUCLEOTIDE SEQUENCE [LARGE SCALE GENOMIC DNA]</scope>
    <source>
        <strain evidence="14">UBA9956</strain>
    </source>
</reference>
<dbReference type="EMBL" id="DMZY01000195">
    <property type="protein sequence ID" value="HAV92843.1"/>
    <property type="molecule type" value="Genomic_DNA"/>
</dbReference>
<keyword evidence="5" id="KW-0479">Metal-binding</keyword>
<dbReference type="FunFam" id="3.40.630.10:FF:000084">
    <property type="entry name" value="Carboxypeptidase B2"/>
    <property type="match status" value="1"/>
</dbReference>
<dbReference type="SMART" id="SM00631">
    <property type="entry name" value="Zn_pept"/>
    <property type="match status" value="1"/>
</dbReference>
<evidence type="ECO:0000313" key="14">
    <source>
        <dbReference type="EMBL" id="HAV92843.1"/>
    </source>
</evidence>
<evidence type="ECO:0000256" key="12">
    <source>
        <dbReference type="PROSITE-ProRule" id="PRU01379"/>
    </source>
</evidence>
<dbReference type="Pfam" id="PF00246">
    <property type="entry name" value="Peptidase_M14"/>
    <property type="match status" value="1"/>
</dbReference>
<keyword evidence="6" id="KW-0732">Signal</keyword>
<dbReference type="SUPFAM" id="SSF53187">
    <property type="entry name" value="Zn-dependent exopeptidases"/>
    <property type="match status" value="1"/>
</dbReference>
<feature type="non-terminal residue" evidence="14">
    <location>
        <position position="1"/>
    </location>
</feature>
<dbReference type="PANTHER" id="PTHR11705:SF143">
    <property type="entry name" value="SLL0236 PROTEIN"/>
    <property type="match status" value="1"/>
</dbReference>
<evidence type="ECO:0000256" key="7">
    <source>
        <dbReference type="ARBA" id="ARBA00022801"/>
    </source>
</evidence>
<evidence type="ECO:0000313" key="15">
    <source>
        <dbReference type="Proteomes" id="UP000264062"/>
    </source>
</evidence>
<dbReference type="AlphaFoldDB" id="A0A350HBC7"/>
<gene>
    <name evidence="14" type="ORF">DCW38_06655</name>
</gene>
<feature type="active site" description="Proton donor/acceptor" evidence="12">
    <location>
        <position position="321"/>
    </location>
</feature>
<evidence type="ECO:0000256" key="2">
    <source>
        <dbReference type="ARBA" id="ARBA00005988"/>
    </source>
</evidence>
<dbReference type="NCBIfam" id="TIGR04183">
    <property type="entry name" value="Por_Secre_tail"/>
    <property type="match status" value="1"/>
</dbReference>
<comment type="caution">
    <text evidence="14">The sequence shown here is derived from an EMBL/GenBank/DDBJ whole genome shotgun (WGS) entry which is preliminary data.</text>
</comment>
<name>A0A350HBC7_UNCW3</name>
<evidence type="ECO:0000259" key="13">
    <source>
        <dbReference type="PROSITE" id="PS52035"/>
    </source>
</evidence>
<dbReference type="GO" id="GO:0006508">
    <property type="term" value="P:proteolysis"/>
    <property type="evidence" value="ECO:0007669"/>
    <property type="project" value="UniProtKB-KW"/>
</dbReference>